<reference evidence="1" key="1">
    <citation type="submission" date="2021-01" db="EMBL/GenBank/DDBJ databases">
        <authorList>
            <person name="Lovell J.T."/>
            <person name="Bentley N."/>
            <person name="Bhattarai G."/>
            <person name="Jenkins J.W."/>
            <person name="Sreedasyam A."/>
            <person name="Alarcon Y."/>
            <person name="Bock C."/>
            <person name="Boston L."/>
            <person name="Carlson J."/>
            <person name="Cervantes K."/>
            <person name="Clermont K."/>
            <person name="Krom N."/>
            <person name="Kubenka K."/>
            <person name="Mamidi S."/>
            <person name="Mattison C."/>
            <person name="Monteros M."/>
            <person name="Pisani C."/>
            <person name="Plott C."/>
            <person name="Rajasekar S."/>
            <person name="Rhein H.S."/>
            <person name="Rohla C."/>
            <person name="Song M."/>
            <person name="Hilaire R.S."/>
            <person name="Shu S."/>
            <person name="Wells L."/>
            <person name="Wang X."/>
            <person name="Webber J."/>
            <person name="Heerema R.J."/>
            <person name="Klein P."/>
            <person name="Conner P."/>
            <person name="Grauke L."/>
            <person name="Grimwood J."/>
            <person name="Schmutz J."/>
            <person name="Randall J.J."/>
        </authorList>
    </citation>
    <scope>NUCLEOTIDE SEQUENCE</scope>
    <source>
        <tissue evidence="1">Leaf</tissue>
    </source>
</reference>
<gene>
    <name evidence="1" type="ORF">I3842_08G084500</name>
</gene>
<comment type="caution">
    <text evidence="1">The sequence shown here is derived from an EMBL/GenBank/DDBJ whole genome shotgun (WGS) entry which is preliminary data.</text>
</comment>
<accession>A0A922EAD1</accession>
<dbReference type="Proteomes" id="UP000811246">
    <property type="component" value="Chromosome 8"/>
</dbReference>
<evidence type="ECO:0000313" key="2">
    <source>
        <dbReference type="Proteomes" id="UP000811246"/>
    </source>
</evidence>
<name>A0A922EAD1_CARIL</name>
<dbReference type="EMBL" id="CM031832">
    <property type="protein sequence ID" value="KAG6699883.1"/>
    <property type="molecule type" value="Genomic_DNA"/>
</dbReference>
<dbReference type="AlphaFoldDB" id="A0A922EAD1"/>
<organism evidence="1 2">
    <name type="scientific">Carya illinoinensis</name>
    <name type="common">Pecan</name>
    <dbReference type="NCBI Taxonomy" id="32201"/>
    <lineage>
        <taxon>Eukaryota</taxon>
        <taxon>Viridiplantae</taxon>
        <taxon>Streptophyta</taxon>
        <taxon>Embryophyta</taxon>
        <taxon>Tracheophyta</taxon>
        <taxon>Spermatophyta</taxon>
        <taxon>Magnoliopsida</taxon>
        <taxon>eudicotyledons</taxon>
        <taxon>Gunneridae</taxon>
        <taxon>Pentapetalae</taxon>
        <taxon>rosids</taxon>
        <taxon>fabids</taxon>
        <taxon>Fagales</taxon>
        <taxon>Juglandaceae</taxon>
        <taxon>Carya</taxon>
    </lineage>
</organism>
<proteinExistence type="predicted"/>
<sequence>MNNDWIENRLQIWNSSLLPQLQQISQTQMMMIFSLGRTRGWLNSLSNISSCSRASGAHLQIVTGLVLWVLVEVLTTGTAWKNQEIQKYHQG</sequence>
<evidence type="ECO:0000313" key="1">
    <source>
        <dbReference type="EMBL" id="KAG6699883.1"/>
    </source>
</evidence>
<protein>
    <submittedName>
        <fullName evidence="1">Uncharacterized protein</fullName>
    </submittedName>
</protein>